<organism evidence="1">
    <name type="scientific">termite gut metagenome</name>
    <dbReference type="NCBI Taxonomy" id="433724"/>
    <lineage>
        <taxon>unclassified sequences</taxon>
        <taxon>metagenomes</taxon>
        <taxon>organismal metagenomes</taxon>
    </lineage>
</organism>
<proteinExistence type="predicted"/>
<dbReference type="AlphaFoldDB" id="A0A5J4RBD9"/>
<accession>A0A5J4RBD9</accession>
<comment type="caution">
    <text evidence="1">The sequence shown here is derived from an EMBL/GenBank/DDBJ whole genome shotgun (WGS) entry which is preliminary data.</text>
</comment>
<reference evidence="1" key="1">
    <citation type="submission" date="2019-03" db="EMBL/GenBank/DDBJ databases">
        <title>Single cell metagenomics reveals metabolic interactions within the superorganism composed of flagellate Streblomastix strix and complex community of Bacteroidetes bacteria on its surface.</title>
        <authorList>
            <person name="Treitli S.C."/>
            <person name="Kolisko M."/>
            <person name="Husnik F."/>
            <person name="Keeling P."/>
            <person name="Hampl V."/>
        </authorList>
    </citation>
    <scope>NUCLEOTIDE SEQUENCE</scope>
    <source>
        <strain evidence="1">STM</strain>
    </source>
</reference>
<protein>
    <submittedName>
        <fullName evidence="1">Uncharacterized protein</fullName>
    </submittedName>
</protein>
<sequence length="169" mass="18804">MLVIFEEENGTFEDWRRPSPFNVTLKAGEKKETYILNGNFPRSEYSILCTFKEGKLVIRAGQQVGETPGMWEDADPIRFHLFAATRSPLSYCDNPEASYVAPLVIDAKDAISFTFTDGGTWASPINGIAVKNSSTEKFPNHFFKVVLTQDTNPNPDLGGGGDVIPFEYK</sequence>
<gene>
    <name evidence="1" type="ORF">EZS27_020647</name>
</gene>
<evidence type="ECO:0000313" key="1">
    <source>
        <dbReference type="EMBL" id="KAA6330674.1"/>
    </source>
</evidence>
<name>A0A5J4RBD9_9ZZZZ</name>
<dbReference type="EMBL" id="SNRY01001472">
    <property type="protein sequence ID" value="KAA6330674.1"/>
    <property type="molecule type" value="Genomic_DNA"/>
</dbReference>